<dbReference type="GO" id="GO:0005634">
    <property type="term" value="C:nucleus"/>
    <property type="evidence" value="ECO:0007669"/>
    <property type="project" value="TreeGrafter"/>
</dbReference>
<feature type="domain" description="SET" evidence="3">
    <location>
        <begin position="1"/>
        <end position="65"/>
    </location>
</feature>
<gene>
    <name evidence="4" type="ORF">AURANDRAFT_9372</name>
</gene>
<dbReference type="OMA" id="HEWEWAN"/>
<feature type="non-terminal residue" evidence="4">
    <location>
        <position position="1"/>
    </location>
</feature>
<dbReference type="PANTHER" id="PTHR45747:SF4">
    <property type="entry name" value="HISTONE-LYSINE N-METHYLTRANSFERASE E(Z)"/>
    <property type="match status" value="1"/>
</dbReference>
<accession>F0XWV4</accession>
<dbReference type="EMBL" id="GL833120">
    <property type="protein sequence ID" value="EGB12905.1"/>
    <property type="molecule type" value="Genomic_DNA"/>
</dbReference>
<keyword evidence="1" id="KW-0805">Transcription regulation</keyword>
<evidence type="ECO:0000313" key="5">
    <source>
        <dbReference type="Proteomes" id="UP000002729"/>
    </source>
</evidence>
<reference evidence="4 5" key="1">
    <citation type="journal article" date="2011" name="Proc. Natl. Acad. Sci. U.S.A.">
        <title>Niche of harmful alga Aureococcus anophagefferens revealed through ecogenomics.</title>
        <authorList>
            <person name="Gobler C.J."/>
            <person name="Berry D.L."/>
            <person name="Dyhrman S.T."/>
            <person name="Wilhelm S.W."/>
            <person name="Salamov A."/>
            <person name="Lobanov A.V."/>
            <person name="Zhang Y."/>
            <person name="Collier J.L."/>
            <person name="Wurch L.L."/>
            <person name="Kustka A.B."/>
            <person name="Dill B.D."/>
            <person name="Shah M."/>
            <person name="VerBerkmoes N.C."/>
            <person name="Kuo A."/>
            <person name="Terry A."/>
            <person name="Pangilinan J."/>
            <person name="Lindquist E.A."/>
            <person name="Lucas S."/>
            <person name="Paulsen I.T."/>
            <person name="Hattenrath-Lehmann T.K."/>
            <person name="Talmage S.C."/>
            <person name="Walker E.A."/>
            <person name="Koch F."/>
            <person name="Burson A.M."/>
            <person name="Marcoval M.A."/>
            <person name="Tang Y.Z."/>
            <person name="Lecleir G.R."/>
            <person name="Coyne K.J."/>
            <person name="Berg G.M."/>
            <person name="Bertrand E.M."/>
            <person name="Saito M.A."/>
            <person name="Gladyshev V.N."/>
            <person name="Grigoriev I.V."/>
        </authorList>
    </citation>
    <scope>NUCLEOTIDE SEQUENCE [LARGE SCALE GENOMIC DNA]</scope>
    <source>
        <strain evidence="5">CCMP 1984</strain>
    </source>
</reference>
<dbReference type="GeneID" id="20229392"/>
<dbReference type="PANTHER" id="PTHR45747">
    <property type="entry name" value="HISTONE-LYSINE N-METHYLTRANSFERASE E(Z)"/>
    <property type="match status" value="1"/>
</dbReference>
<dbReference type="Proteomes" id="UP000002729">
    <property type="component" value="Unassembled WGS sequence"/>
</dbReference>
<dbReference type="GO" id="GO:0046976">
    <property type="term" value="F:histone H3K27 methyltransferase activity"/>
    <property type="evidence" value="ECO:0007669"/>
    <property type="project" value="TreeGrafter"/>
</dbReference>
<dbReference type="InterPro" id="IPR045318">
    <property type="entry name" value="EZH1/2-like"/>
</dbReference>
<feature type="non-terminal residue" evidence="4">
    <location>
        <position position="67"/>
    </location>
</feature>
<dbReference type="Gene3D" id="2.170.270.10">
    <property type="entry name" value="SET domain"/>
    <property type="match status" value="1"/>
</dbReference>
<organism evidence="5">
    <name type="scientific">Aureococcus anophagefferens</name>
    <name type="common">Harmful bloom alga</name>
    <dbReference type="NCBI Taxonomy" id="44056"/>
    <lineage>
        <taxon>Eukaryota</taxon>
        <taxon>Sar</taxon>
        <taxon>Stramenopiles</taxon>
        <taxon>Ochrophyta</taxon>
        <taxon>Pelagophyceae</taxon>
        <taxon>Pelagomonadales</taxon>
        <taxon>Pelagomonadaceae</taxon>
        <taxon>Aureococcus</taxon>
    </lineage>
</organism>
<dbReference type="GO" id="GO:0003682">
    <property type="term" value="F:chromatin binding"/>
    <property type="evidence" value="ECO:0007669"/>
    <property type="project" value="TreeGrafter"/>
</dbReference>
<dbReference type="InterPro" id="IPR046341">
    <property type="entry name" value="SET_dom_sf"/>
</dbReference>
<sequence>CSYLFNLDEDTVVDARRYGNKARFANHADHGNCATRTVLVDGTHRIGIYAKAAVEPHAELFFDYRYT</sequence>
<evidence type="ECO:0000256" key="2">
    <source>
        <dbReference type="ARBA" id="ARBA00023163"/>
    </source>
</evidence>
<protein>
    <recommendedName>
        <fullName evidence="3">SET domain-containing protein</fullName>
    </recommendedName>
</protein>
<evidence type="ECO:0000256" key="1">
    <source>
        <dbReference type="ARBA" id="ARBA00023015"/>
    </source>
</evidence>
<dbReference type="InParanoid" id="F0XWV4"/>
<dbReference type="OrthoDB" id="308383at2759"/>
<dbReference type="KEGG" id="aaf:AURANDRAFT_9372"/>
<keyword evidence="5" id="KW-1185">Reference proteome</keyword>
<dbReference type="InterPro" id="IPR001214">
    <property type="entry name" value="SET_dom"/>
</dbReference>
<evidence type="ECO:0000313" key="4">
    <source>
        <dbReference type="EMBL" id="EGB12905.1"/>
    </source>
</evidence>
<evidence type="ECO:0000259" key="3">
    <source>
        <dbReference type="PROSITE" id="PS50280"/>
    </source>
</evidence>
<proteinExistence type="predicted"/>
<name>F0XWV4_AURAN</name>
<dbReference type="RefSeq" id="XP_009032151.1">
    <property type="nucleotide sequence ID" value="XM_009033903.1"/>
</dbReference>
<dbReference type="GO" id="GO:0031507">
    <property type="term" value="P:heterochromatin formation"/>
    <property type="evidence" value="ECO:0007669"/>
    <property type="project" value="TreeGrafter"/>
</dbReference>
<dbReference type="PROSITE" id="PS50280">
    <property type="entry name" value="SET"/>
    <property type="match status" value="1"/>
</dbReference>
<dbReference type="Pfam" id="PF00856">
    <property type="entry name" value="SET"/>
    <property type="match status" value="1"/>
</dbReference>
<keyword evidence="2" id="KW-0804">Transcription</keyword>
<dbReference type="eggNOG" id="KOG1079">
    <property type="taxonomic scope" value="Eukaryota"/>
</dbReference>
<dbReference type="SUPFAM" id="SSF82199">
    <property type="entry name" value="SET domain"/>
    <property type="match status" value="1"/>
</dbReference>
<dbReference type="AlphaFoldDB" id="F0XWV4"/>